<name>G3I3Z7_CRIGR</name>
<keyword evidence="2" id="KW-0472">Membrane</keyword>
<keyword evidence="2" id="KW-0812">Transmembrane</keyword>
<organism evidence="3 4">
    <name type="scientific">Cricetulus griseus</name>
    <name type="common">Chinese hamster</name>
    <name type="synonym">Cricetulus barabensis griseus</name>
    <dbReference type="NCBI Taxonomy" id="10029"/>
    <lineage>
        <taxon>Eukaryota</taxon>
        <taxon>Metazoa</taxon>
        <taxon>Chordata</taxon>
        <taxon>Craniata</taxon>
        <taxon>Vertebrata</taxon>
        <taxon>Euteleostomi</taxon>
        <taxon>Mammalia</taxon>
        <taxon>Eutheria</taxon>
        <taxon>Euarchontoglires</taxon>
        <taxon>Glires</taxon>
        <taxon>Rodentia</taxon>
        <taxon>Myomorpha</taxon>
        <taxon>Muroidea</taxon>
        <taxon>Cricetidae</taxon>
        <taxon>Cricetinae</taxon>
        <taxon>Cricetulus</taxon>
    </lineage>
</organism>
<dbReference type="AlphaFoldDB" id="G3I3Z7"/>
<evidence type="ECO:0000256" key="2">
    <source>
        <dbReference type="SAM" id="Phobius"/>
    </source>
</evidence>
<sequence>MQVTQKCLSAAAGAHRTLRAEAQARFTVCVLCFWGLLCFISCFTLLLLFLWVSFLRDTTHHHDILLLPWESQLSADPKPAACRAGPEQAAGVAPQSSTQASWVVVAPGGTAEATPGQGQGSDKQQQEQEQQDDSDSTGACAILCAYPRGQGPWQG</sequence>
<protein>
    <submittedName>
        <fullName evidence="3">Uncharacterized protein</fullName>
    </submittedName>
</protein>
<accession>G3I3Z7</accession>
<dbReference type="EMBL" id="JH001218">
    <property type="protein sequence ID" value="EGW12380.1"/>
    <property type="molecule type" value="Genomic_DNA"/>
</dbReference>
<keyword evidence="2" id="KW-1133">Transmembrane helix</keyword>
<reference evidence="4" key="1">
    <citation type="journal article" date="2011" name="Nat. Biotechnol.">
        <title>The genomic sequence of the Chinese hamster ovary (CHO)-K1 cell line.</title>
        <authorList>
            <person name="Xu X."/>
            <person name="Nagarajan H."/>
            <person name="Lewis N.E."/>
            <person name="Pan S."/>
            <person name="Cai Z."/>
            <person name="Liu X."/>
            <person name="Chen W."/>
            <person name="Xie M."/>
            <person name="Wang W."/>
            <person name="Hammond S."/>
            <person name="Andersen M.R."/>
            <person name="Neff N."/>
            <person name="Passarelli B."/>
            <person name="Koh W."/>
            <person name="Fan H.C."/>
            <person name="Wang J."/>
            <person name="Gui Y."/>
            <person name="Lee K.H."/>
            <person name="Betenbaugh M.J."/>
            <person name="Quake S.R."/>
            <person name="Famili I."/>
            <person name="Palsson B.O."/>
            <person name="Wang J."/>
        </authorList>
    </citation>
    <scope>NUCLEOTIDE SEQUENCE [LARGE SCALE GENOMIC DNA]</scope>
    <source>
        <strain evidence="4">CHO K1 cell line</strain>
    </source>
</reference>
<dbReference type="Proteomes" id="UP000001075">
    <property type="component" value="Unassembled WGS sequence"/>
</dbReference>
<proteinExistence type="predicted"/>
<evidence type="ECO:0000313" key="4">
    <source>
        <dbReference type="Proteomes" id="UP000001075"/>
    </source>
</evidence>
<evidence type="ECO:0000256" key="1">
    <source>
        <dbReference type="SAM" id="MobiDB-lite"/>
    </source>
</evidence>
<feature type="transmembrane region" description="Helical" evidence="2">
    <location>
        <begin position="26"/>
        <end position="52"/>
    </location>
</feature>
<feature type="region of interest" description="Disordered" evidence="1">
    <location>
        <begin position="76"/>
        <end position="136"/>
    </location>
</feature>
<gene>
    <name evidence="3" type="ORF">I79_018168</name>
</gene>
<evidence type="ECO:0000313" key="3">
    <source>
        <dbReference type="EMBL" id="EGW12380.1"/>
    </source>
</evidence>
<dbReference type="GlyGen" id="G3I3Z7">
    <property type="glycosylation" value="1 site"/>
</dbReference>
<dbReference type="InParanoid" id="G3I3Z7"/>